<evidence type="ECO:0000313" key="1">
    <source>
        <dbReference type="EMBL" id="BBO54037.1"/>
    </source>
</evidence>
<organism evidence="1">
    <name type="scientific">Abalone asfa-like virus</name>
    <dbReference type="NCBI Taxonomy" id="2839893"/>
    <lineage>
        <taxon>Viruses</taxon>
        <taxon>Varidnaviria</taxon>
        <taxon>Bamfordvirae</taxon>
        <taxon>Nucleocytoviricota</taxon>
        <taxon>Pokkesviricetes</taxon>
        <taxon>Asfuvirales</taxon>
        <taxon>Asfarviridae</taxon>
    </lineage>
</organism>
<reference evidence="1" key="1">
    <citation type="journal article" date="2020" name="Sci. Rep.">
        <title>A novel Asfarvirus-like virus identified as a potential cause of mass mortality of abalone.</title>
        <authorList>
            <person name="Matsuyama T."/>
            <person name="Takano T."/>
            <person name="Nishiki I."/>
            <person name="Fujiwara A."/>
            <person name="Kiryu I."/>
            <person name="Inada M."/>
            <person name="Sakai T."/>
            <person name="Terashima S."/>
            <person name="Matsuura Y."/>
            <person name="Isowa K."/>
            <person name="Nakayasu C."/>
        </authorList>
    </citation>
    <scope>NUCLEOTIDE SEQUENCE</scope>
</reference>
<dbReference type="SUPFAM" id="SSF46924">
    <property type="entry name" value="RNA polymerase subunit RPB10"/>
    <property type="match status" value="1"/>
</dbReference>
<dbReference type="Pfam" id="PF01194">
    <property type="entry name" value="RNA_pol_N"/>
    <property type="match status" value="1"/>
</dbReference>
<dbReference type="GO" id="GO:0003677">
    <property type="term" value="F:DNA binding"/>
    <property type="evidence" value="ECO:0007669"/>
    <property type="project" value="InterPro"/>
</dbReference>
<dbReference type="GO" id="GO:0006351">
    <property type="term" value="P:DNA-templated transcription"/>
    <property type="evidence" value="ECO:0007669"/>
    <property type="project" value="InterPro"/>
</dbReference>
<dbReference type="InterPro" id="IPR023580">
    <property type="entry name" value="RNA_pol_su_RPB10"/>
</dbReference>
<accession>A0A5K7Y7W2</accession>
<keyword evidence="1" id="KW-0240">DNA-directed RNA polymerase</keyword>
<dbReference type="GO" id="GO:0000428">
    <property type="term" value="C:DNA-directed RNA polymerase complex"/>
    <property type="evidence" value="ECO:0007669"/>
    <property type="project" value="UniProtKB-KW"/>
</dbReference>
<keyword evidence="1" id="KW-0804">Transcription</keyword>
<protein>
    <submittedName>
        <fullName evidence="1">DNA-directed RNA polymerase subunit 10 homolog protein</fullName>
    </submittedName>
</protein>
<proteinExistence type="predicted"/>
<sequence>MLCPVVCFGCGYSLSEKCEIFKAIRRARIYDKIGRDKLNILPQQVPLDPDIQIVMEDVLDKLKIFKICCRARIGTYLDYRDYY</sequence>
<dbReference type="GO" id="GO:0003899">
    <property type="term" value="F:DNA-directed RNA polymerase activity"/>
    <property type="evidence" value="ECO:0007669"/>
    <property type="project" value="InterPro"/>
</dbReference>
<name>A0A5K7Y7W2_9VIRU</name>
<dbReference type="EMBL" id="LC506465">
    <property type="protein sequence ID" value="BBO54037.1"/>
    <property type="molecule type" value="Genomic_DNA"/>
</dbReference>
<dbReference type="Gene3D" id="1.10.10.60">
    <property type="entry name" value="Homeodomain-like"/>
    <property type="match status" value="1"/>
</dbReference>
<dbReference type="InterPro" id="IPR000268">
    <property type="entry name" value="RPABC5/Rpb10"/>
</dbReference>